<reference evidence="1" key="1">
    <citation type="submission" date="2021-01" db="EMBL/GenBank/DDBJ databases">
        <authorList>
            <person name="Corre E."/>
            <person name="Pelletier E."/>
            <person name="Niang G."/>
            <person name="Scheremetjew M."/>
            <person name="Finn R."/>
            <person name="Kale V."/>
            <person name="Holt S."/>
            <person name="Cochrane G."/>
            <person name="Meng A."/>
            <person name="Brown T."/>
            <person name="Cohen L."/>
        </authorList>
    </citation>
    <scope>NUCLEOTIDE SEQUENCE</scope>
    <source>
        <strain evidence="1">SoJaBio B1-5/56/2</strain>
    </source>
</reference>
<protein>
    <submittedName>
        <fullName evidence="1">Uncharacterized protein</fullName>
    </submittedName>
</protein>
<proteinExistence type="predicted"/>
<name>A0A7S4PK94_9EUKA</name>
<dbReference type="AlphaFoldDB" id="A0A7S4PK94"/>
<dbReference type="InterPro" id="IPR032063">
    <property type="entry name" value="MavL-like"/>
</dbReference>
<evidence type="ECO:0000313" key="1">
    <source>
        <dbReference type="EMBL" id="CAE2337875.1"/>
    </source>
</evidence>
<dbReference type="EMBL" id="HBKR01038207">
    <property type="protein sequence ID" value="CAE2337875.1"/>
    <property type="molecule type" value="Transcribed_RNA"/>
</dbReference>
<organism evidence="1">
    <name type="scientific">Paramoeba aestuarina</name>
    <dbReference type="NCBI Taxonomy" id="180227"/>
    <lineage>
        <taxon>Eukaryota</taxon>
        <taxon>Amoebozoa</taxon>
        <taxon>Discosea</taxon>
        <taxon>Flabellinia</taxon>
        <taxon>Dactylopodida</taxon>
        <taxon>Paramoebidae</taxon>
        <taxon>Paramoeba</taxon>
    </lineage>
</organism>
<sequence>MAASDEEVAYKKLSEKEVKARLKDLAAKSAQFDKTICQFPTQDNRIKNIYKRNTKLENARYLVECADRTRILVHKDVFEFMNEFIRHKQLHGSPLEKVVYEGMTPSKLAVRLISKRPLYFFGRHDSSLLRNGTTPPSRSWLSLGTAEGDEDSIDLCEYISYDEMQLSALCGVSSPTVFINSGSRHNQGIASDTDDYEERGVYVGLVGARFEKTDRMESTHIVVAKRNNEEAGYGKNGNASERRKYLAMWAKLYGLGGKDPHFPSYEEVQSKSTVGTFCPLKRLGAHFNVKVFKRRMRFVIEPYLLDANQRGKEAKKKVYCFAVGLGLGVWAIDSRTQGKYLVDVFVEVIREQDLSTISVVDFSWFPDCCENQPGIKNGKILPTENGNEIEILFTKRNPADKLTGKYAGMLPVSCYAWDGNSFPGNEYWCGMLCASGDPAAASCSTIPEMQNAQINDTLTKESAVTCYPK</sequence>
<accession>A0A7S4PK94</accession>
<gene>
    <name evidence="1" type="ORF">NAES01612_LOCUS24942</name>
</gene>
<dbReference type="Pfam" id="PF16062">
    <property type="entry name" value="MavL-like"/>
    <property type="match status" value="1"/>
</dbReference>